<dbReference type="GO" id="GO:0000166">
    <property type="term" value="F:nucleotide binding"/>
    <property type="evidence" value="ECO:0007669"/>
    <property type="project" value="InterPro"/>
</dbReference>
<reference evidence="3" key="1">
    <citation type="submission" date="2020-07" db="EMBL/GenBank/DDBJ databases">
        <title>Vallitalea pronyensis genome.</title>
        <authorList>
            <person name="Postec A."/>
        </authorList>
    </citation>
    <scope>NUCLEOTIDE SEQUENCE</scope>
    <source>
        <strain evidence="3">FatNI3</strain>
    </source>
</reference>
<evidence type="ECO:0000259" key="2">
    <source>
        <dbReference type="Pfam" id="PF22725"/>
    </source>
</evidence>
<feature type="domain" description="Gfo/Idh/MocA-like oxidoreductase N-terminal" evidence="1">
    <location>
        <begin position="15"/>
        <end position="144"/>
    </location>
</feature>
<dbReference type="Proteomes" id="UP000683246">
    <property type="component" value="Chromosome"/>
</dbReference>
<dbReference type="PANTHER" id="PTHR43708">
    <property type="entry name" value="CONSERVED EXPRESSED OXIDOREDUCTASE (EUROFUNG)"/>
    <property type="match status" value="1"/>
</dbReference>
<accession>A0A8J8MLN1</accession>
<dbReference type="Pfam" id="PF01408">
    <property type="entry name" value="GFO_IDH_MocA"/>
    <property type="match status" value="1"/>
</dbReference>
<dbReference type="SUPFAM" id="SSF55347">
    <property type="entry name" value="Glyceraldehyde-3-phosphate dehydrogenase-like, C-terminal domain"/>
    <property type="match status" value="1"/>
</dbReference>
<feature type="domain" description="GFO/IDH/MocA-like oxidoreductase" evidence="2">
    <location>
        <begin position="153"/>
        <end position="284"/>
    </location>
</feature>
<dbReference type="SUPFAM" id="SSF51735">
    <property type="entry name" value="NAD(P)-binding Rossmann-fold domains"/>
    <property type="match status" value="1"/>
</dbReference>
<dbReference type="EMBL" id="CP058649">
    <property type="protein sequence ID" value="QUI23781.1"/>
    <property type="molecule type" value="Genomic_DNA"/>
</dbReference>
<dbReference type="Gene3D" id="3.40.50.720">
    <property type="entry name" value="NAD(P)-binding Rossmann-like Domain"/>
    <property type="match status" value="1"/>
</dbReference>
<dbReference type="RefSeq" id="WP_212694468.1">
    <property type="nucleotide sequence ID" value="NZ_CP058649.1"/>
</dbReference>
<name>A0A8J8MLN1_9FIRM</name>
<dbReference type="InterPro" id="IPR051317">
    <property type="entry name" value="Gfo/Idh/MocA_oxidoreduct"/>
</dbReference>
<evidence type="ECO:0000313" key="3">
    <source>
        <dbReference type="EMBL" id="QUI23781.1"/>
    </source>
</evidence>
<organism evidence="3 4">
    <name type="scientific">Vallitalea pronyensis</name>
    <dbReference type="NCBI Taxonomy" id="1348613"/>
    <lineage>
        <taxon>Bacteria</taxon>
        <taxon>Bacillati</taxon>
        <taxon>Bacillota</taxon>
        <taxon>Clostridia</taxon>
        <taxon>Lachnospirales</taxon>
        <taxon>Vallitaleaceae</taxon>
        <taxon>Vallitalea</taxon>
    </lineage>
</organism>
<proteinExistence type="predicted"/>
<dbReference type="AlphaFoldDB" id="A0A8J8MLN1"/>
<dbReference type="Gene3D" id="3.30.360.10">
    <property type="entry name" value="Dihydrodipicolinate Reductase, domain 2"/>
    <property type="match status" value="1"/>
</dbReference>
<dbReference type="KEGG" id="vpy:HZI73_16435"/>
<evidence type="ECO:0000259" key="1">
    <source>
        <dbReference type="Pfam" id="PF01408"/>
    </source>
</evidence>
<dbReference type="InterPro" id="IPR055170">
    <property type="entry name" value="GFO_IDH_MocA-like_dom"/>
</dbReference>
<dbReference type="PANTHER" id="PTHR43708:SF3">
    <property type="entry name" value="OXIDOREDUCTASE"/>
    <property type="match status" value="1"/>
</dbReference>
<gene>
    <name evidence="3" type="ORF">HZI73_16435</name>
</gene>
<protein>
    <submittedName>
        <fullName evidence="3">Gfo/Idh/MocA family oxidoreductase</fullName>
    </submittedName>
</protein>
<sequence>MIDAKKSEQSDITLHYGMVGGGEGSFIGDVHRKAAAFDGKCRLVAGCFSRTYSKTLATGEKLDISKERLYENYQQMAQMESEREDGIDFVSIVAQNYIHYDVAKAFLQAGIHVVCEKPLCFEIEQAKELKQLAEDNNLLFMVTYSYSGYPMVEEARHIVQSGQIGEIRTIMGEYPQDWLTNLEEETDNQQAQWRTDPKIAGISNCLGDIGSHIENTVHYITGLNIKRVCAKLECIPPKRPLDTNAQVLVEFENGASGMYWSSQIAVGHENGLRVRIYGTKGSIEWSQETPNALKVCAIGEPVQIYSRSQGYIGHKAQQLTRLPAGHPEAYYEAFANIYVKFAQVLVKTLHNQELSHEDLKFTDVTDGLNGVLFIHKCVESSKKGSIWVNVE</sequence>
<dbReference type="InterPro" id="IPR036291">
    <property type="entry name" value="NAD(P)-bd_dom_sf"/>
</dbReference>
<dbReference type="InterPro" id="IPR000683">
    <property type="entry name" value="Gfo/Idh/MocA-like_OxRdtase_N"/>
</dbReference>
<dbReference type="Pfam" id="PF22725">
    <property type="entry name" value="GFO_IDH_MocA_C3"/>
    <property type="match status" value="1"/>
</dbReference>
<keyword evidence="4" id="KW-1185">Reference proteome</keyword>
<evidence type="ECO:0000313" key="4">
    <source>
        <dbReference type="Proteomes" id="UP000683246"/>
    </source>
</evidence>